<evidence type="ECO:0000256" key="4">
    <source>
        <dbReference type="ARBA" id="ARBA00022741"/>
    </source>
</evidence>
<evidence type="ECO:0000259" key="14">
    <source>
        <dbReference type="PROSITE" id="PS51199"/>
    </source>
</evidence>
<keyword evidence="2 12" id="KW-0639">Primosome</keyword>
<comment type="similarity">
    <text evidence="1 12">Belongs to the helicase family. DnaB subfamily.</text>
</comment>
<proteinExistence type="inferred from homology"/>
<evidence type="ECO:0000256" key="5">
    <source>
        <dbReference type="ARBA" id="ARBA00022801"/>
    </source>
</evidence>
<dbReference type="InterPro" id="IPR016136">
    <property type="entry name" value="DNA_helicase_N/primase_C"/>
</dbReference>
<evidence type="ECO:0000256" key="9">
    <source>
        <dbReference type="ARBA" id="ARBA00023235"/>
    </source>
</evidence>
<accession>A0A930Y2F8</accession>
<dbReference type="Proteomes" id="UP000604381">
    <property type="component" value="Unassembled WGS sequence"/>
</dbReference>
<evidence type="ECO:0000256" key="8">
    <source>
        <dbReference type="ARBA" id="ARBA00023125"/>
    </source>
</evidence>
<feature type="region of interest" description="Disordered" evidence="13">
    <location>
        <begin position="474"/>
        <end position="498"/>
    </location>
</feature>
<dbReference type="EC" id="5.6.2.3" evidence="11 12"/>
<evidence type="ECO:0000256" key="1">
    <source>
        <dbReference type="ARBA" id="ARBA00008428"/>
    </source>
</evidence>
<dbReference type="InterPro" id="IPR007693">
    <property type="entry name" value="DNA_helicase_DnaB-like_N"/>
</dbReference>
<dbReference type="PANTHER" id="PTHR30153">
    <property type="entry name" value="REPLICATIVE DNA HELICASE DNAB"/>
    <property type="match status" value="1"/>
</dbReference>
<organism evidence="15 16">
    <name type="scientific">Candidatus Amphirhobacter heronislandensis</name>
    <dbReference type="NCBI Taxonomy" id="1732024"/>
    <lineage>
        <taxon>Bacteria</taxon>
        <taxon>Pseudomonadati</taxon>
        <taxon>Pseudomonadota</taxon>
        <taxon>Gammaproteobacteria</taxon>
        <taxon>Candidatus Tethybacterales</taxon>
        <taxon>Candidatus Tethybacteraceae</taxon>
        <taxon>Candidatus Amphirhobacter</taxon>
    </lineage>
</organism>
<dbReference type="GO" id="GO:1990077">
    <property type="term" value="C:primosome complex"/>
    <property type="evidence" value="ECO:0007669"/>
    <property type="project" value="UniProtKB-UniRule"/>
</dbReference>
<evidence type="ECO:0000256" key="7">
    <source>
        <dbReference type="ARBA" id="ARBA00022840"/>
    </source>
</evidence>
<dbReference type="GO" id="GO:0005524">
    <property type="term" value="F:ATP binding"/>
    <property type="evidence" value="ECO:0007669"/>
    <property type="project" value="UniProtKB-UniRule"/>
</dbReference>
<keyword evidence="7 12" id="KW-0067">ATP-binding</keyword>
<dbReference type="GO" id="GO:0043139">
    <property type="term" value="F:5'-3' DNA helicase activity"/>
    <property type="evidence" value="ECO:0007669"/>
    <property type="project" value="UniProtKB-EC"/>
</dbReference>
<dbReference type="GO" id="GO:0005829">
    <property type="term" value="C:cytosol"/>
    <property type="evidence" value="ECO:0007669"/>
    <property type="project" value="TreeGrafter"/>
</dbReference>
<dbReference type="PROSITE" id="PS51199">
    <property type="entry name" value="SF4_HELICASE"/>
    <property type="match status" value="1"/>
</dbReference>
<dbReference type="InterPro" id="IPR036185">
    <property type="entry name" value="DNA_heli_DnaB-like_N_sf"/>
</dbReference>
<gene>
    <name evidence="15" type="primary">dnaB</name>
    <name evidence="15" type="ORF">ISN26_01960</name>
</gene>
<protein>
    <recommendedName>
        <fullName evidence="11 12">Replicative DNA helicase</fullName>
        <ecNumber evidence="11 12">5.6.2.3</ecNumber>
    </recommendedName>
</protein>
<dbReference type="GO" id="GO:0006269">
    <property type="term" value="P:DNA replication, synthesis of primer"/>
    <property type="evidence" value="ECO:0007669"/>
    <property type="project" value="UniProtKB-UniRule"/>
</dbReference>
<dbReference type="InterPro" id="IPR007692">
    <property type="entry name" value="DNA_helicase_DnaB"/>
</dbReference>
<keyword evidence="3 12" id="KW-0235">DNA replication</keyword>
<sequence>MQGFDEGMAESAAALPADGDAERFVLGLLLRDNSRIEDLGFTLGAEDFYEPRHRLIFKHIQLLLDQKNSAADLVTVARSLDDMGELAKAGGKEYLGGIDELADLAANFEEYAKIIRDKNILRQLYDQTEDIRRTVHHPGELSCGQVLDRAESRILKIADDYKGGMAGALQKIGELTGPINQRIDELYERVQAGLSPLTGLRTHHDRLDEYTSGFQESDLLILAARPSVGKTAFALDIARNVCRGGGDARARDAAHDYNDAVVIFSLEMSAEQLTKRLLSTEAKIDQHRLRSANIRDSDSWGRLAQAIDELNRWPLWIDDTAMMSILEMRSRARRVKRTVEAQGKRLRLLVVDYLQLMDADRDRQQENRATEVSYISRGLKALARELKVPILALSQLSRKIEDSARPRRPQLSDLRESGAIEQDADVIMFLSRQPSFSDGDGDEHEVELLIGKHRNGPTGMVPLVFSPQFTHFTESDRLRSGEEAGASYGPEDPEDFHA</sequence>
<dbReference type="CDD" id="cd00984">
    <property type="entry name" value="DnaB_C"/>
    <property type="match status" value="1"/>
</dbReference>
<dbReference type="SUPFAM" id="SSF52540">
    <property type="entry name" value="P-loop containing nucleoside triphosphate hydrolases"/>
    <property type="match status" value="1"/>
</dbReference>
<dbReference type="InterPro" id="IPR007694">
    <property type="entry name" value="DNA_helicase_DnaB-like_C"/>
</dbReference>
<keyword evidence="16" id="KW-1185">Reference proteome</keyword>
<keyword evidence="5 12" id="KW-0378">Hydrolase</keyword>
<dbReference type="NCBIfam" id="TIGR00665">
    <property type="entry name" value="DnaB"/>
    <property type="match status" value="1"/>
</dbReference>
<keyword evidence="6 12" id="KW-0347">Helicase</keyword>
<feature type="domain" description="SF4 helicase" evidence="14">
    <location>
        <begin position="193"/>
        <end position="479"/>
    </location>
</feature>
<comment type="function">
    <text evidence="12">The main replicative DNA helicase, it participates in initiation and elongation during chromosome replication. Travels ahead of the DNA replisome, separating dsDNA into templates for DNA synthesis. A processive ATP-dependent 5'-3' DNA helicase it has DNA-dependent ATPase activity.</text>
</comment>
<keyword evidence="9" id="KW-0413">Isomerase</keyword>
<dbReference type="PANTHER" id="PTHR30153:SF2">
    <property type="entry name" value="REPLICATIVE DNA HELICASE"/>
    <property type="match status" value="1"/>
</dbReference>
<dbReference type="Pfam" id="PF00772">
    <property type="entry name" value="DnaB"/>
    <property type="match status" value="1"/>
</dbReference>
<evidence type="ECO:0000256" key="13">
    <source>
        <dbReference type="SAM" id="MobiDB-lite"/>
    </source>
</evidence>
<name>A0A930Y2F8_9GAMM</name>
<evidence type="ECO:0000313" key="15">
    <source>
        <dbReference type="EMBL" id="MBF2734846.1"/>
    </source>
</evidence>
<dbReference type="EMBL" id="JADHEI010000028">
    <property type="protein sequence ID" value="MBF2734846.1"/>
    <property type="molecule type" value="Genomic_DNA"/>
</dbReference>
<dbReference type="SUPFAM" id="SSF48024">
    <property type="entry name" value="N-terminal domain of DnaB helicase"/>
    <property type="match status" value="1"/>
</dbReference>
<evidence type="ECO:0000256" key="12">
    <source>
        <dbReference type="RuleBase" id="RU362085"/>
    </source>
</evidence>
<dbReference type="Pfam" id="PF03796">
    <property type="entry name" value="DnaB_C"/>
    <property type="match status" value="1"/>
</dbReference>
<comment type="catalytic activity">
    <reaction evidence="10 12">
        <text>ATP + H2O = ADP + phosphate + H(+)</text>
        <dbReference type="Rhea" id="RHEA:13065"/>
        <dbReference type="ChEBI" id="CHEBI:15377"/>
        <dbReference type="ChEBI" id="CHEBI:15378"/>
        <dbReference type="ChEBI" id="CHEBI:30616"/>
        <dbReference type="ChEBI" id="CHEBI:43474"/>
        <dbReference type="ChEBI" id="CHEBI:456216"/>
        <dbReference type="EC" id="5.6.2.3"/>
    </reaction>
</comment>
<dbReference type="AlphaFoldDB" id="A0A930Y2F8"/>
<dbReference type="Gene3D" id="1.10.860.10">
    <property type="entry name" value="DNAb Helicase, Chain A"/>
    <property type="match status" value="1"/>
</dbReference>
<comment type="caution">
    <text evidence="15">The sequence shown here is derived from an EMBL/GenBank/DDBJ whole genome shotgun (WGS) entry which is preliminary data.</text>
</comment>
<dbReference type="Gene3D" id="3.40.50.300">
    <property type="entry name" value="P-loop containing nucleotide triphosphate hydrolases"/>
    <property type="match status" value="1"/>
</dbReference>
<dbReference type="InterPro" id="IPR027417">
    <property type="entry name" value="P-loop_NTPase"/>
</dbReference>
<evidence type="ECO:0000256" key="10">
    <source>
        <dbReference type="ARBA" id="ARBA00048954"/>
    </source>
</evidence>
<reference evidence="15" key="1">
    <citation type="submission" date="2020-10" db="EMBL/GenBank/DDBJ databases">
        <title>An improved Amphimedon queenslandica hologenome assembly reveals how three proteobacterial symbionts can extend the metabolic phenotypic of their marine sponge host.</title>
        <authorList>
            <person name="Degnan B."/>
            <person name="Degnan S."/>
            <person name="Xiang X."/>
        </authorList>
    </citation>
    <scope>NUCLEOTIDE SEQUENCE</scope>
    <source>
        <strain evidence="15">AqS2</strain>
    </source>
</reference>
<keyword evidence="4 12" id="KW-0547">Nucleotide-binding</keyword>
<dbReference type="GO" id="GO:0003677">
    <property type="term" value="F:DNA binding"/>
    <property type="evidence" value="ECO:0007669"/>
    <property type="project" value="UniProtKB-UniRule"/>
</dbReference>
<evidence type="ECO:0000256" key="6">
    <source>
        <dbReference type="ARBA" id="ARBA00022806"/>
    </source>
</evidence>
<evidence type="ECO:0000256" key="2">
    <source>
        <dbReference type="ARBA" id="ARBA00022515"/>
    </source>
</evidence>
<keyword evidence="8 12" id="KW-0238">DNA-binding</keyword>
<dbReference type="GO" id="GO:0016787">
    <property type="term" value="F:hydrolase activity"/>
    <property type="evidence" value="ECO:0007669"/>
    <property type="project" value="UniProtKB-KW"/>
</dbReference>
<evidence type="ECO:0000313" key="16">
    <source>
        <dbReference type="Proteomes" id="UP000604381"/>
    </source>
</evidence>
<evidence type="ECO:0000256" key="3">
    <source>
        <dbReference type="ARBA" id="ARBA00022705"/>
    </source>
</evidence>
<evidence type="ECO:0000256" key="11">
    <source>
        <dbReference type="NCBIfam" id="TIGR00665"/>
    </source>
</evidence>